<accession>A0A0V0GN37</accession>
<feature type="non-terminal residue" evidence="1">
    <location>
        <position position="1"/>
    </location>
</feature>
<reference evidence="1" key="1">
    <citation type="submission" date="2015-12" db="EMBL/GenBank/DDBJ databases">
        <title>Gene expression during late stages of embryo sac development: a critical building block for successful pollen-pistil interactions.</title>
        <authorList>
            <person name="Liu Y."/>
            <person name="Joly V."/>
            <person name="Sabar M."/>
            <person name="Matton D.P."/>
        </authorList>
    </citation>
    <scope>NUCLEOTIDE SEQUENCE</scope>
</reference>
<proteinExistence type="predicted"/>
<protein>
    <submittedName>
        <fullName evidence="1">Putative ovule protein</fullName>
    </submittedName>
</protein>
<dbReference type="AlphaFoldDB" id="A0A0V0GN37"/>
<evidence type="ECO:0000313" key="1">
    <source>
        <dbReference type="EMBL" id="JAP09652.1"/>
    </source>
</evidence>
<name>A0A0V0GN37_SOLCH</name>
<dbReference type="EMBL" id="GEDG01034600">
    <property type="protein sequence ID" value="JAP09652.1"/>
    <property type="molecule type" value="Transcribed_RNA"/>
</dbReference>
<organism evidence="1">
    <name type="scientific">Solanum chacoense</name>
    <name type="common">Chaco potato</name>
    <dbReference type="NCBI Taxonomy" id="4108"/>
    <lineage>
        <taxon>Eukaryota</taxon>
        <taxon>Viridiplantae</taxon>
        <taxon>Streptophyta</taxon>
        <taxon>Embryophyta</taxon>
        <taxon>Tracheophyta</taxon>
        <taxon>Spermatophyta</taxon>
        <taxon>Magnoliopsida</taxon>
        <taxon>eudicotyledons</taxon>
        <taxon>Gunneridae</taxon>
        <taxon>Pentapetalae</taxon>
        <taxon>asterids</taxon>
        <taxon>lamiids</taxon>
        <taxon>Solanales</taxon>
        <taxon>Solanaceae</taxon>
        <taxon>Solanoideae</taxon>
        <taxon>Solaneae</taxon>
        <taxon>Solanum</taxon>
    </lineage>
</organism>
<sequence length="87" mass="10191">IPFLVFCLFAKARYHRIGIRLSLDVYCWSLFTVMMHGRCYEHHMEVQLSFASNFFDVVEILLNGTKMVQEKKQKQHKAKSSLPHSSS</sequence>